<dbReference type="Proteomes" id="UP001319865">
    <property type="component" value="Chromosome"/>
</dbReference>
<reference evidence="3 4" key="2">
    <citation type="journal article" date="2022" name="Microorganisms">
        <title>Complete Genome Sequences of Two Flavobacterium ammonificans Strains and a Flavobacterium ammoniigenes Strain of Ammonifying Bacterioplankton Isolated from Surface River Water.</title>
        <authorList>
            <person name="Suda W."/>
            <person name="Ogata Y."/>
            <person name="Shindo C."/>
            <person name="Watanabe K."/>
        </authorList>
    </citation>
    <scope>NUCLEOTIDE SEQUENCE [LARGE SCALE GENOMIC DNA]</scope>
    <source>
        <strain evidence="3 4">GENT11</strain>
    </source>
</reference>
<feature type="transmembrane region" description="Helical" evidence="2">
    <location>
        <begin position="292"/>
        <end position="314"/>
    </location>
</feature>
<protein>
    <recommendedName>
        <fullName evidence="5">DUF4407 domain-containing protein</fullName>
    </recommendedName>
</protein>
<dbReference type="InterPro" id="IPR025519">
    <property type="entry name" value="DUF4407"/>
</dbReference>
<feature type="coiled-coil region" evidence="1">
    <location>
        <begin position="225"/>
        <end position="270"/>
    </location>
</feature>
<proteinExistence type="predicted"/>
<evidence type="ECO:0000256" key="1">
    <source>
        <dbReference type="SAM" id="Coils"/>
    </source>
</evidence>
<feature type="transmembrane region" description="Helical" evidence="2">
    <location>
        <begin position="82"/>
        <end position="99"/>
    </location>
</feature>
<evidence type="ECO:0000313" key="4">
    <source>
        <dbReference type="Proteomes" id="UP001319865"/>
    </source>
</evidence>
<keyword evidence="4" id="KW-1185">Reference proteome</keyword>
<organism evidence="3 4">
    <name type="scientific">Flavobacterium ammonificans</name>
    <dbReference type="NCBI Taxonomy" id="1751056"/>
    <lineage>
        <taxon>Bacteria</taxon>
        <taxon>Pseudomonadati</taxon>
        <taxon>Bacteroidota</taxon>
        <taxon>Flavobacteriia</taxon>
        <taxon>Flavobacteriales</taxon>
        <taxon>Flavobacteriaceae</taxon>
        <taxon>Flavobacterium</taxon>
    </lineage>
</organism>
<dbReference type="RefSeq" id="WP_229329155.1">
    <property type="nucleotide sequence ID" value="NZ_AP025183.1"/>
</dbReference>
<dbReference type="EMBL" id="AP025183">
    <property type="protein sequence ID" value="BDB53081.1"/>
    <property type="molecule type" value="Genomic_DNA"/>
</dbReference>
<keyword evidence="1" id="KW-0175">Coiled coil</keyword>
<sequence>MKRDYYELPESSKIMRFLWKAAGGDRYILERATYSDQIKYMCLGGIVFATGAMAGLAGGYAFYTIFSPKGSALENELDYTTMISSIVFGIIWGLIIFNIDRFIVTSTGKGDGTEKITWDEFKSAIPRIIMGAIIAITISKPIEIRMFQTEINNKLYEKQLILQKEFEKRTTANFEERLKVVENELGDVGKQKQDLIERIKVAEQAYTDNLMGKANGIVAGDGPLSKALKSQIDNLNKELDRFNEMNKTKIETADKKRKEILEEKEKALATNVQVAKGLDGLLERIKLAHEVAGFWITLFITLLFMAIELTPIFFKLMLNKTPYDYLSENRDDLIRAENGIEVRYDYYKDKKGIERHLIINHEAEKIIFEKMKVTEIQKELTEYAIAKYKEKEKEKIDANLDEYIKKINPDEFNA</sequence>
<dbReference type="Pfam" id="PF14362">
    <property type="entry name" value="DUF4407"/>
    <property type="match status" value="1"/>
</dbReference>
<name>A0ABM7V1M3_9FLAO</name>
<keyword evidence="2" id="KW-0472">Membrane</keyword>
<accession>A0ABM7V1M3</accession>
<reference evidence="3 4" key="1">
    <citation type="journal article" date="2022" name="Int. J. Syst. Evol. Microbiol.">
        <title>Flavobacterium ammonificans sp. nov. and Flavobacterium ammoniigenes sp. nov., ammonifying bacteria isolated from surface river water.</title>
        <authorList>
            <person name="Watanabe K."/>
            <person name="Kitamura T."/>
            <person name="Ogata Y."/>
            <person name="Shindo C."/>
            <person name="Suda W."/>
        </authorList>
    </citation>
    <scope>NUCLEOTIDE SEQUENCE [LARGE SCALE GENOMIC DNA]</scope>
    <source>
        <strain evidence="3 4">GENT11</strain>
    </source>
</reference>
<keyword evidence="2" id="KW-1133">Transmembrane helix</keyword>
<gene>
    <name evidence="3" type="ORF">GENT11_13930</name>
</gene>
<feature type="transmembrane region" description="Helical" evidence="2">
    <location>
        <begin position="40"/>
        <end position="62"/>
    </location>
</feature>
<evidence type="ECO:0000313" key="3">
    <source>
        <dbReference type="EMBL" id="BDB53081.1"/>
    </source>
</evidence>
<keyword evidence="2" id="KW-0812">Transmembrane</keyword>
<evidence type="ECO:0000256" key="2">
    <source>
        <dbReference type="SAM" id="Phobius"/>
    </source>
</evidence>
<evidence type="ECO:0008006" key="5">
    <source>
        <dbReference type="Google" id="ProtNLM"/>
    </source>
</evidence>